<dbReference type="Proteomes" id="UP001148125">
    <property type="component" value="Unassembled WGS sequence"/>
</dbReference>
<dbReference type="EMBL" id="JAOTPO010000011">
    <property type="protein sequence ID" value="MDE5414789.1"/>
    <property type="molecule type" value="Genomic_DNA"/>
</dbReference>
<dbReference type="PANTHER" id="PTHR40252:SF2">
    <property type="entry name" value="BLR0328 PROTEIN"/>
    <property type="match status" value="1"/>
</dbReference>
<keyword evidence="4" id="KW-1185">Reference proteome</keyword>
<reference evidence="3" key="1">
    <citation type="submission" date="2024-05" db="EMBL/GenBank/DDBJ databases">
        <title>Alkalihalobacillus sp. strain MEB203 novel alkaliphilic bacterium from Lonar Lake, India.</title>
        <authorList>
            <person name="Joshi A."/>
            <person name="Thite S."/>
            <person name="Mengade P."/>
        </authorList>
    </citation>
    <scope>NUCLEOTIDE SEQUENCE</scope>
    <source>
        <strain evidence="3">MEB 203</strain>
    </source>
</reference>
<dbReference type="RefSeq" id="WP_275119399.1">
    <property type="nucleotide sequence ID" value="NZ_JAOTPO010000011.1"/>
</dbReference>
<dbReference type="SMART" id="SM00897">
    <property type="entry name" value="FIST"/>
    <property type="match status" value="1"/>
</dbReference>
<protein>
    <submittedName>
        <fullName evidence="3">FIST C-terminal domain-containing protein</fullName>
    </submittedName>
</protein>
<name>A0ABT5VHA2_9BACI</name>
<dbReference type="Pfam" id="PF10442">
    <property type="entry name" value="FIST_C"/>
    <property type="match status" value="1"/>
</dbReference>
<feature type="domain" description="FIST C-domain" evidence="2">
    <location>
        <begin position="207"/>
        <end position="353"/>
    </location>
</feature>
<evidence type="ECO:0000313" key="3">
    <source>
        <dbReference type="EMBL" id="MDE5414789.1"/>
    </source>
</evidence>
<dbReference type="PANTHER" id="PTHR40252">
    <property type="entry name" value="BLR0328 PROTEIN"/>
    <property type="match status" value="1"/>
</dbReference>
<accession>A0ABT5VHA2</accession>
<proteinExistence type="predicted"/>
<evidence type="ECO:0000259" key="1">
    <source>
        <dbReference type="SMART" id="SM00897"/>
    </source>
</evidence>
<feature type="domain" description="FIST" evidence="1">
    <location>
        <begin position="24"/>
        <end position="206"/>
    </location>
</feature>
<comment type="caution">
    <text evidence="3">The sequence shown here is derived from an EMBL/GenBank/DDBJ whole genome shotgun (WGS) entry which is preliminary data.</text>
</comment>
<organism evidence="3 4">
    <name type="scientific">Alkalihalobacterium chitinilyticum</name>
    <dbReference type="NCBI Taxonomy" id="2980103"/>
    <lineage>
        <taxon>Bacteria</taxon>
        <taxon>Bacillati</taxon>
        <taxon>Bacillota</taxon>
        <taxon>Bacilli</taxon>
        <taxon>Bacillales</taxon>
        <taxon>Bacillaceae</taxon>
        <taxon>Alkalihalobacterium</taxon>
    </lineage>
</organism>
<evidence type="ECO:0000313" key="4">
    <source>
        <dbReference type="Proteomes" id="UP001148125"/>
    </source>
</evidence>
<gene>
    <name evidence="3" type="ORF">N7Z68_15630</name>
</gene>
<dbReference type="InterPro" id="IPR019494">
    <property type="entry name" value="FIST_C"/>
</dbReference>
<dbReference type="InterPro" id="IPR013702">
    <property type="entry name" value="FIST_domain_N"/>
</dbReference>
<dbReference type="SMART" id="SM01204">
    <property type="entry name" value="FIST_C"/>
    <property type="match status" value="1"/>
</dbReference>
<dbReference type="Pfam" id="PF08495">
    <property type="entry name" value="FIST"/>
    <property type="match status" value="1"/>
</dbReference>
<sequence>MYVNSLEVQVLESALENLTVNDGEYVLILVADSELERVDEMLMYFRENSIECFGGLFPAVIYNNESYDRGAVVSVVSLVHPPAIIKGINEPEVGITELFSNVSTKEAQTALLFVDGLTPHVAEFLKSLFNKVGRSLSYIGGGAGSLSLQQKPCLFTNEGIYQDAALIALRKEKTQLGVAHGWQAIQGPYVATRTERNRIIELNWEAAFPVYQQVIEQETEREITRENFFEIAKAYPFGLMKDATEDVVRDPIKVNDEGDLVCVGEIPENTVLEILKGDPKSLIEAAKQASIQAISSIENVKHSPLVIDCISRVLFLGEDFKQELGTIHETLCSKRSNQLPVIGALTMGEISSYGDGYLEFFNKTTVVGVFHE</sequence>
<evidence type="ECO:0000259" key="2">
    <source>
        <dbReference type="SMART" id="SM01204"/>
    </source>
</evidence>